<evidence type="ECO:0000256" key="5">
    <source>
        <dbReference type="ARBA" id="ARBA00023136"/>
    </source>
</evidence>
<evidence type="ECO:0000256" key="6">
    <source>
        <dbReference type="SAM" id="Coils"/>
    </source>
</evidence>
<dbReference type="PANTHER" id="PTHR32309:SF13">
    <property type="entry name" value="FERRIC ENTEROBACTIN TRANSPORT PROTEIN FEPE"/>
    <property type="match status" value="1"/>
</dbReference>
<keyword evidence="6" id="KW-0175">Coiled coil</keyword>
<evidence type="ECO:0000313" key="10">
    <source>
        <dbReference type="Proteomes" id="UP001165413"/>
    </source>
</evidence>
<accession>A0AA42BLD3</accession>
<evidence type="ECO:0000256" key="1">
    <source>
        <dbReference type="ARBA" id="ARBA00004651"/>
    </source>
</evidence>
<dbReference type="GO" id="GO:0004713">
    <property type="term" value="F:protein tyrosine kinase activity"/>
    <property type="evidence" value="ECO:0007669"/>
    <property type="project" value="TreeGrafter"/>
</dbReference>
<feature type="transmembrane region" description="Helical" evidence="7">
    <location>
        <begin position="421"/>
        <end position="442"/>
    </location>
</feature>
<dbReference type="SUPFAM" id="SSF57997">
    <property type="entry name" value="Tropomyosin"/>
    <property type="match status" value="1"/>
</dbReference>
<dbReference type="NCBIfam" id="TIGR03007">
    <property type="entry name" value="pepcterm_ChnLen"/>
    <property type="match status" value="1"/>
</dbReference>
<keyword evidence="3 7" id="KW-0812">Transmembrane</keyword>
<evidence type="ECO:0000256" key="3">
    <source>
        <dbReference type="ARBA" id="ARBA00022692"/>
    </source>
</evidence>
<dbReference type="Proteomes" id="UP001165413">
    <property type="component" value="Unassembled WGS sequence"/>
</dbReference>
<dbReference type="AlphaFoldDB" id="A0AA42BLD3"/>
<dbReference type="RefSeq" id="WP_254099803.1">
    <property type="nucleotide sequence ID" value="NZ_JANATA010000008.1"/>
</dbReference>
<evidence type="ECO:0000259" key="8">
    <source>
        <dbReference type="Pfam" id="PF02706"/>
    </source>
</evidence>
<dbReference type="InterPro" id="IPR050445">
    <property type="entry name" value="Bact_polysacc_biosynth/exp"/>
</dbReference>
<comment type="caution">
    <text evidence="9">The sequence shown here is derived from an EMBL/GenBank/DDBJ whole genome shotgun (WGS) entry which is preliminary data.</text>
</comment>
<keyword evidence="2" id="KW-1003">Cell membrane</keyword>
<protein>
    <submittedName>
        <fullName evidence="9">Wzz/FepE/Etk N-terminal domain-containing protein</fullName>
    </submittedName>
</protein>
<sequence>MQDLQQTINIALDYLRGIWIKKRFVIICTWIFCPIGFFYVASMPNVYESEAKVYVDTRSLLQPLLRGLALQTNPQTEIETMAKTLLSRSNVEEIARQADLDITATDDAAYTRLINELSNDIELKSTGRDNIYTIAYAHPNAEMAQTVVQETLDLFVEGSLGNNRRDTDTANRFLDEQIAEYESRLLESEQRLADFKRQYADILPQQGSFYDNLKTLNQQLESNQLQIRETEQQVNSLKGQLQPSSDGSTDNITIQTRFDSRIENLETRLDELLLRFTEIHPDVIETNTLLENLKASRQREIDAMVNSPSSDSSSMNLLTQEIRLEISRLESLMASLEVRAKDTQAKITALRSKIDLVPQVEAESTALNRDYGIMQQKYEELLNRRESAELSRRADVSSEDLQFRIIEPPLVPQKPSGPKRLIFYTAVLILGFGAGTGLAFLVSQFSPVLVRAHQLTTMTTYPILGSVTHIDIDNITKKNRFKIIVFSLSSGAILLMFIGLVGLEILNINPLA</sequence>
<feature type="coiled-coil region" evidence="6">
    <location>
        <begin position="171"/>
        <end position="240"/>
    </location>
</feature>
<reference evidence="9" key="1">
    <citation type="submission" date="2022-07" db="EMBL/GenBank/DDBJ databases">
        <title>Characterization of the Novel Bacterium Alteromonas immobilis LMIT006 and Alteromonas gregis LMIT007.</title>
        <authorList>
            <person name="Lin X."/>
        </authorList>
    </citation>
    <scope>NUCLEOTIDE SEQUENCE</scope>
    <source>
        <strain evidence="9">LMIT007</strain>
    </source>
</reference>
<keyword evidence="5 7" id="KW-0472">Membrane</keyword>
<dbReference type="Pfam" id="PF02706">
    <property type="entry name" value="Wzz"/>
    <property type="match status" value="1"/>
</dbReference>
<evidence type="ECO:0000256" key="2">
    <source>
        <dbReference type="ARBA" id="ARBA00022475"/>
    </source>
</evidence>
<feature type="coiled-coil region" evidence="6">
    <location>
        <begin position="319"/>
        <end position="353"/>
    </location>
</feature>
<gene>
    <name evidence="9" type="ORF">NLF92_05945</name>
</gene>
<dbReference type="InterPro" id="IPR014345">
    <property type="entry name" value="XrtA_polysacc_chain"/>
</dbReference>
<proteinExistence type="predicted"/>
<dbReference type="GO" id="GO:0005886">
    <property type="term" value="C:plasma membrane"/>
    <property type="evidence" value="ECO:0007669"/>
    <property type="project" value="UniProtKB-SubCell"/>
</dbReference>
<dbReference type="PANTHER" id="PTHR32309">
    <property type="entry name" value="TYROSINE-PROTEIN KINASE"/>
    <property type="match status" value="1"/>
</dbReference>
<dbReference type="EMBL" id="JANATA010000008">
    <property type="protein sequence ID" value="MCP3428484.1"/>
    <property type="molecule type" value="Genomic_DNA"/>
</dbReference>
<evidence type="ECO:0000256" key="7">
    <source>
        <dbReference type="SAM" id="Phobius"/>
    </source>
</evidence>
<keyword evidence="4 7" id="KW-1133">Transmembrane helix</keyword>
<comment type="subcellular location">
    <subcellularLocation>
        <location evidence="1">Cell membrane</location>
        <topology evidence="1">Multi-pass membrane protein</topology>
    </subcellularLocation>
</comment>
<evidence type="ECO:0000256" key="4">
    <source>
        <dbReference type="ARBA" id="ARBA00022989"/>
    </source>
</evidence>
<name>A0AA42BLD3_9ALTE</name>
<feature type="transmembrane region" description="Helical" evidence="7">
    <location>
        <begin position="24"/>
        <end position="42"/>
    </location>
</feature>
<evidence type="ECO:0000313" key="9">
    <source>
        <dbReference type="EMBL" id="MCP3428484.1"/>
    </source>
</evidence>
<feature type="domain" description="Polysaccharide chain length determinant N-terminal" evidence="8">
    <location>
        <begin position="14"/>
        <end position="97"/>
    </location>
</feature>
<organism evidence="9 10">
    <name type="scientific">Opacimonas viscosa</name>
    <dbReference type="NCBI Taxonomy" id="2961944"/>
    <lineage>
        <taxon>Bacteria</taxon>
        <taxon>Pseudomonadati</taxon>
        <taxon>Pseudomonadota</taxon>
        <taxon>Gammaproteobacteria</taxon>
        <taxon>Alteromonadales</taxon>
        <taxon>Alteromonadaceae</taxon>
        <taxon>Opacimonas</taxon>
    </lineage>
</organism>
<keyword evidence="10" id="KW-1185">Reference proteome</keyword>
<feature type="transmembrane region" description="Helical" evidence="7">
    <location>
        <begin position="483"/>
        <end position="506"/>
    </location>
</feature>
<dbReference type="InterPro" id="IPR003856">
    <property type="entry name" value="LPS_length_determ_N"/>
</dbReference>